<dbReference type="Proteomes" id="UP000039865">
    <property type="component" value="Unassembled WGS sequence"/>
</dbReference>
<evidence type="ECO:0000256" key="4">
    <source>
        <dbReference type="SAM" id="MobiDB-lite"/>
    </source>
</evidence>
<evidence type="ECO:0000259" key="6">
    <source>
        <dbReference type="PROSITE" id="PS51194"/>
    </source>
</evidence>
<keyword evidence="2" id="KW-0378">Hydrolase</keyword>
<sequence>MVILSANIAKVKKQLIVQNAFSQDANITTDTLKCLELKQRVLEILQNDDRIYYVCQVCQDSRKIDIICDLELTDPLNNVDLEEEIDFQKSICLVKFQQTSYYHSVWLNFDTVEDLAKQKCSGFIKKYQLDTNEDYKLYLEQMRNDSCGDNFHNILVQSLIPERILDQYKKDNWHREFQTWCPQARVIVYTSDQKSRSICKEREFFYKIYDQKQQSLGTKQLRSLKMPMFNVILTSYQIIQNDFKTFAAIEWKCIIIDEGQRLKSNESKIFKLASLLQTEHKILLSGTPLQNNIQELFNLLEYLDPQKFSQKFRDEFQLKHQNSIMVQEGSHGRILNNKKNSQNQISAIDATSPSTNDKSNQSSQEKKDILTPEQDLDIDLEKNALIKLQELLKPHILRRFKKDVLKNFPKKKEVIIRVEMTQRQKQISKCLLQKNFEELSIFEKQKSSAKIQIKSVMNILMYLRLIANHPFLLTELYGSENFRQTHLNKGQILQSKDSMVTIDDYKKDSGKMIYFNQMVDILIERGHRLLVFSQFKGTLDILQDFLRIKNIQTLRLDGSTQTQKRQRLIDMFNKLDSQVKIFLLSTRAGGLGINLTTADTIIIFDSDFNPHNDIQAFNRAHRIGQKNNVMIYRLACKNSVEERMLEIAKHKLMLDKIMSHQQKQNQNQESNTLYEILKFGTKKLFEDADEPEENYQYVIDEEQIKNVLNREKQFKELEEEENQIDDEDA</sequence>
<dbReference type="GO" id="GO:0005634">
    <property type="term" value="C:nucleus"/>
    <property type="evidence" value="ECO:0007669"/>
    <property type="project" value="UniProtKB-SubCell"/>
</dbReference>
<comment type="subcellular location">
    <subcellularLocation>
        <location evidence="1">Nucleus</location>
    </subcellularLocation>
</comment>
<dbReference type="InterPro" id="IPR027417">
    <property type="entry name" value="P-loop_NTPase"/>
</dbReference>
<protein>
    <submittedName>
        <fullName evidence="7">Chromatin remodeling complex subunit</fullName>
    </submittedName>
</protein>
<feature type="domain" description="Helicase C-terminal" evidence="6">
    <location>
        <begin position="514"/>
        <end position="674"/>
    </location>
</feature>
<feature type="compositionally biased region" description="Polar residues" evidence="4">
    <location>
        <begin position="349"/>
        <end position="363"/>
    </location>
</feature>
<evidence type="ECO:0000256" key="3">
    <source>
        <dbReference type="ARBA" id="ARBA00023242"/>
    </source>
</evidence>
<dbReference type="PANTHER" id="PTHR45623:SF17">
    <property type="entry name" value="CHROMODOMAIN-HELICASE-DNA-BINDING PROTEIN 3-RELATED"/>
    <property type="match status" value="1"/>
</dbReference>
<feature type="region of interest" description="Disordered" evidence="4">
    <location>
        <begin position="349"/>
        <end position="369"/>
    </location>
</feature>
<name>A0A078B2F4_STYLE</name>
<organism evidence="7 8">
    <name type="scientific">Stylonychia lemnae</name>
    <name type="common">Ciliate</name>
    <dbReference type="NCBI Taxonomy" id="5949"/>
    <lineage>
        <taxon>Eukaryota</taxon>
        <taxon>Sar</taxon>
        <taxon>Alveolata</taxon>
        <taxon>Ciliophora</taxon>
        <taxon>Intramacronucleata</taxon>
        <taxon>Spirotrichea</taxon>
        <taxon>Stichotrichia</taxon>
        <taxon>Sporadotrichida</taxon>
        <taxon>Oxytrichidae</taxon>
        <taxon>Stylonychinae</taxon>
        <taxon>Stylonychia</taxon>
    </lineage>
</organism>
<dbReference type="GO" id="GO:0140658">
    <property type="term" value="F:ATP-dependent chromatin remodeler activity"/>
    <property type="evidence" value="ECO:0007669"/>
    <property type="project" value="TreeGrafter"/>
</dbReference>
<dbReference type="SUPFAM" id="SSF52540">
    <property type="entry name" value="P-loop containing nucleoside triphosphate hydrolases"/>
    <property type="match status" value="2"/>
</dbReference>
<dbReference type="PROSITE" id="PS51192">
    <property type="entry name" value="HELICASE_ATP_BIND_1"/>
    <property type="match status" value="1"/>
</dbReference>
<dbReference type="Pfam" id="PF00271">
    <property type="entry name" value="Helicase_C"/>
    <property type="match status" value="1"/>
</dbReference>
<keyword evidence="8" id="KW-1185">Reference proteome</keyword>
<dbReference type="InParanoid" id="A0A078B2F4"/>
<evidence type="ECO:0000259" key="5">
    <source>
        <dbReference type="PROSITE" id="PS51192"/>
    </source>
</evidence>
<accession>A0A078B2F4</accession>
<dbReference type="SMART" id="SM00487">
    <property type="entry name" value="DEXDc"/>
    <property type="match status" value="1"/>
</dbReference>
<dbReference type="Gene3D" id="3.40.50.10810">
    <property type="entry name" value="Tandem AAA-ATPase domain"/>
    <property type="match status" value="1"/>
</dbReference>
<evidence type="ECO:0000256" key="1">
    <source>
        <dbReference type="ARBA" id="ARBA00004123"/>
    </source>
</evidence>
<proteinExistence type="predicted"/>
<dbReference type="CDD" id="cd18793">
    <property type="entry name" value="SF2_C_SNF"/>
    <property type="match status" value="1"/>
</dbReference>
<evidence type="ECO:0000313" key="8">
    <source>
        <dbReference type="Proteomes" id="UP000039865"/>
    </source>
</evidence>
<evidence type="ECO:0000313" key="7">
    <source>
        <dbReference type="EMBL" id="CDW87397.1"/>
    </source>
</evidence>
<dbReference type="InterPro" id="IPR014001">
    <property type="entry name" value="Helicase_ATP-bd"/>
</dbReference>
<evidence type="ECO:0000256" key="2">
    <source>
        <dbReference type="ARBA" id="ARBA00022801"/>
    </source>
</evidence>
<feature type="domain" description="Helicase ATP-binding" evidence="5">
    <location>
        <begin position="171"/>
        <end position="306"/>
    </location>
</feature>
<dbReference type="GO" id="GO:0005524">
    <property type="term" value="F:ATP binding"/>
    <property type="evidence" value="ECO:0007669"/>
    <property type="project" value="InterPro"/>
</dbReference>
<dbReference type="Pfam" id="PF00176">
    <property type="entry name" value="SNF2-rel_dom"/>
    <property type="match status" value="1"/>
</dbReference>
<dbReference type="Gene3D" id="3.40.50.300">
    <property type="entry name" value="P-loop containing nucleotide triphosphate hydrolases"/>
    <property type="match status" value="1"/>
</dbReference>
<dbReference type="OrthoDB" id="5857104at2759"/>
<dbReference type="PANTHER" id="PTHR45623">
    <property type="entry name" value="CHROMODOMAIN-HELICASE-DNA-BINDING PROTEIN 3-RELATED-RELATED"/>
    <property type="match status" value="1"/>
</dbReference>
<dbReference type="GO" id="GO:0003677">
    <property type="term" value="F:DNA binding"/>
    <property type="evidence" value="ECO:0007669"/>
    <property type="project" value="TreeGrafter"/>
</dbReference>
<dbReference type="AlphaFoldDB" id="A0A078B2F4"/>
<dbReference type="GO" id="GO:0042393">
    <property type="term" value="F:histone binding"/>
    <property type="evidence" value="ECO:0007669"/>
    <property type="project" value="TreeGrafter"/>
</dbReference>
<dbReference type="InterPro" id="IPR001650">
    <property type="entry name" value="Helicase_C-like"/>
</dbReference>
<dbReference type="GO" id="GO:0016887">
    <property type="term" value="F:ATP hydrolysis activity"/>
    <property type="evidence" value="ECO:0007669"/>
    <property type="project" value="TreeGrafter"/>
</dbReference>
<dbReference type="InterPro" id="IPR038718">
    <property type="entry name" value="SNF2-like_sf"/>
</dbReference>
<keyword evidence="3" id="KW-0539">Nucleus</keyword>
<dbReference type="PROSITE" id="PS50096">
    <property type="entry name" value="IQ"/>
    <property type="match status" value="1"/>
</dbReference>
<dbReference type="GO" id="GO:0003682">
    <property type="term" value="F:chromatin binding"/>
    <property type="evidence" value="ECO:0007669"/>
    <property type="project" value="TreeGrafter"/>
</dbReference>
<gene>
    <name evidence="7" type="primary">Contig1806.g1954</name>
    <name evidence="7" type="ORF">STYLEM_16500</name>
</gene>
<reference evidence="7 8" key="1">
    <citation type="submission" date="2014-06" db="EMBL/GenBank/DDBJ databases">
        <authorList>
            <person name="Swart Estienne"/>
        </authorList>
    </citation>
    <scope>NUCLEOTIDE SEQUENCE [LARGE SCALE GENOMIC DNA]</scope>
    <source>
        <strain evidence="7 8">130c</strain>
    </source>
</reference>
<dbReference type="InterPro" id="IPR049730">
    <property type="entry name" value="SNF2/RAD54-like_C"/>
</dbReference>
<dbReference type="EMBL" id="CCKQ01015576">
    <property type="protein sequence ID" value="CDW87397.1"/>
    <property type="molecule type" value="Genomic_DNA"/>
</dbReference>
<dbReference type="PROSITE" id="PS51194">
    <property type="entry name" value="HELICASE_CTER"/>
    <property type="match status" value="1"/>
</dbReference>
<dbReference type="GO" id="GO:0000785">
    <property type="term" value="C:chromatin"/>
    <property type="evidence" value="ECO:0007669"/>
    <property type="project" value="TreeGrafter"/>
</dbReference>
<dbReference type="InterPro" id="IPR000330">
    <property type="entry name" value="SNF2_N"/>
</dbReference>
<dbReference type="SMART" id="SM00490">
    <property type="entry name" value="HELICc"/>
    <property type="match status" value="1"/>
</dbReference>